<evidence type="ECO:0000259" key="4">
    <source>
        <dbReference type="PROSITE" id="PS50893"/>
    </source>
</evidence>
<dbReference type="InterPro" id="IPR027417">
    <property type="entry name" value="P-loop_NTPase"/>
</dbReference>
<dbReference type="AlphaFoldDB" id="A0A8J7GWD8"/>
<feature type="domain" description="ABC transporter" evidence="4">
    <location>
        <begin position="2"/>
        <end position="246"/>
    </location>
</feature>
<evidence type="ECO:0000256" key="1">
    <source>
        <dbReference type="ARBA" id="ARBA00022737"/>
    </source>
</evidence>
<dbReference type="FunFam" id="3.40.50.300:FF:000011">
    <property type="entry name" value="Putative ABC transporter ATP-binding component"/>
    <property type="match status" value="1"/>
</dbReference>
<dbReference type="Gene3D" id="3.40.50.300">
    <property type="entry name" value="P-loop containing nucleotide triphosphate hydrolases"/>
    <property type="match status" value="2"/>
</dbReference>
<keyword evidence="2" id="KW-0547">Nucleotide-binding</keyword>
<dbReference type="InterPro" id="IPR050611">
    <property type="entry name" value="ABCF"/>
</dbReference>
<dbReference type="RefSeq" id="WP_197005595.1">
    <property type="nucleotide sequence ID" value="NZ_BONS01000009.1"/>
</dbReference>
<dbReference type="Proteomes" id="UP000622552">
    <property type="component" value="Unassembled WGS sequence"/>
</dbReference>
<dbReference type="SMART" id="SM00382">
    <property type="entry name" value="AAA"/>
    <property type="match status" value="2"/>
</dbReference>
<dbReference type="InterPro" id="IPR017871">
    <property type="entry name" value="ABC_transporter-like_CS"/>
</dbReference>
<comment type="caution">
    <text evidence="5">The sequence shown here is derived from an EMBL/GenBank/DDBJ whole genome shotgun (WGS) entry which is preliminary data.</text>
</comment>
<dbReference type="PANTHER" id="PTHR19211">
    <property type="entry name" value="ATP-BINDING TRANSPORT PROTEIN-RELATED"/>
    <property type="match status" value="1"/>
</dbReference>
<sequence>MLKTLSLSKTFDGEPLFTDLNLTLGRGDRVGVVGPNGAGKSTLLRILTGAERPTTGQVEYSPGLRLGYFAQQVPDPGLRVGDFLRGDLGALAAELDRHARTQDMASYGAALERWEALDGWGFEARLTDVRQRLGVDHLPDDRPLGRVSGGEQARLMLAGVLLTEPDLLVLDEPTNHLDADGAAWLGEFLAAFAGGVLVISHDRAFLDAFANRIYELDGIHEELQVYEGGYTAYRAEKSRRWQRLLLDYEAQEKYRVKLEEEIAKMKEKSLANEIANPRAPHKRRIARMVARKAVVRQRRLTRQLTSARWIAEPSTRPALTLAFPAEEGPVLHATDLAAPGLFEGLDLVLEAGDRLLVTGPNGAGKTTLLRQLESDRAMLLPQVHDELRTDVAVLDYFRAHVPVYVDEAESLLTGYLFGPDEWGAALRTLSAGELRRLLLAVMVNTPGRVLLLDEPTNYLDFDMLDVVEEALRAFEGTLVLVTHDSYFAEAVGVTRRLELGAGRAVLV</sequence>
<gene>
    <name evidence="5" type="ORF">IW245_005080</name>
</gene>
<name>A0A8J7GWD8_9ACTN</name>
<dbReference type="EMBL" id="JADOUF010000001">
    <property type="protein sequence ID" value="MBG6138886.1"/>
    <property type="molecule type" value="Genomic_DNA"/>
</dbReference>
<dbReference type="CDD" id="cd03221">
    <property type="entry name" value="ABCF_EF-3"/>
    <property type="match status" value="1"/>
</dbReference>
<organism evidence="5 6">
    <name type="scientific">Longispora fulva</name>
    <dbReference type="NCBI Taxonomy" id="619741"/>
    <lineage>
        <taxon>Bacteria</taxon>
        <taxon>Bacillati</taxon>
        <taxon>Actinomycetota</taxon>
        <taxon>Actinomycetes</taxon>
        <taxon>Micromonosporales</taxon>
        <taxon>Micromonosporaceae</taxon>
        <taxon>Longispora</taxon>
    </lineage>
</organism>
<dbReference type="Pfam" id="PF00005">
    <property type="entry name" value="ABC_tran"/>
    <property type="match status" value="1"/>
</dbReference>
<evidence type="ECO:0000256" key="2">
    <source>
        <dbReference type="ARBA" id="ARBA00022741"/>
    </source>
</evidence>
<protein>
    <submittedName>
        <fullName evidence="5">ATPase subunit of ABC transporter with duplicated ATPase domains</fullName>
    </submittedName>
</protein>
<proteinExistence type="predicted"/>
<keyword evidence="1" id="KW-0677">Repeat</keyword>
<dbReference type="InterPro" id="IPR003439">
    <property type="entry name" value="ABC_transporter-like_ATP-bd"/>
</dbReference>
<reference evidence="5" key="1">
    <citation type="submission" date="2020-11" db="EMBL/GenBank/DDBJ databases">
        <title>Sequencing the genomes of 1000 actinobacteria strains.</title>
        <authorList>
            <person name="Klenk H.-P."/>
        </authorList>
    </citation>
    <scope>NUCLEOTIDE SEQUENCE</scope>
    <source>
        <strain evidence="5">DSM 45356</strain>
    </source>
</reference>
<keyword evidence="6" id="KW-1185">Reference proteome</keyword>
<evidence type="ECO:0000313" key="5">
    <source>
        <dbReference type="EMBL" id="MBG6138886.1"/>
    </source>
</evidence>
<accession>A0A8J7GWD8</accession>
<keyword evidence="3" id="KW-0067">ATP-binding</keyword>
<dbReference type="PROSITE" id="PS00211">
    <property type="entry name" value="ABC_TRANSPORTER_1"/>
    <property type="match status" value="2"/>
</dbReference>
<dbReference type="SUPFAM" id="SSF52540">
    <property type="entry name" value="P-loop containing nucleoside triphosphate hydrolases"/>
    <property type="match status" value="2"/>
</dbReference>
<dbReference type="PANTHER" id="PTHR19211:SF123">
    <property type="entry name" value="ABC TRANSPORTER"/>
    <property type="match status" value="1"/>
</dbReference>
<dbReference type="GO" id="GO:0016887">
    <property type="term" value="F:ATP hydrolysis activity"/>
    <property type="evidence" value="ECO:0007669"/>
    <property type="project" value="InterPro"/>
</dbReference>
<dbReference type="InterPro" id="IPR003593">
    <property type="entry name" value="AAA+_ATPase"/>
</dbReference>
<evidence type="ECO:0000313" key="6">
    <source>
        <dbReference type="Proteomes" id="UP000622552"/>
    </source>
</evidence>
<dbReference type="GO" id="GO:0005524">
    <property type="term" value="F:ATP binding"/>
    <property type="evidence" value="ECO:0007669"/>
    <property type="project" value="UniProtKB-KW"/>
</dbReference>
<evidence type="ECO:0000256" key="3">
    <source>
        <dbReference type="ARBA" id="ARBA00022840"/>
    </source>
</evidence>
<dbReference type="PROSITE" id="PS50893">
    <property type="entry name" value="ABC_TRANSPORTER_2"/>
    <property type="match status" value="1"/>
</dbReference>